<organism evidence="1 2">
    <name type="scientific">Caerostris extrusa</name>
    <name type="common">Bark spider</name>
    <name type="synonym">Caerostris bankana</name>
    <dbReference type="NCBI Taxonomy" id="172846"/>
    <lineage>
        <taxon>Eukaryota</taxon>
        <taxon>Metazoa</taxon>
        <taxon>Ecdysozoa</taxon>
        <taxon>Arthropoda</taxon>
        <taxon>Chelicerata</taxon>
        <taxon>Arachnida</taxon>
        <taxon>Araneae</taxon>
        <taxon>Araneomorphae</taxon>
        <taxon>Entelegynae</taxon>
        <taxon>Araneoidea</taxon>
        <taxon>Araneidae</taxon>
        <taxon>Caerostris</taxon>
    </lineage>
</organism>
<name>A0AAV4QIW3_CAEEX</name>
<keyword evidence="2" id="KW-1185">Reference proteome</keyword>
<dbReference type="Proteomes" id="UP001054945">
    <property type="component" value="Unassembled WGS sequence"/>
</dbReference>
<evidence type="ECO:0000313" key="2">
    <source>
        <dbReference type="Proteomes" id="UP001054945"/>
    </source>
</evidence>
<dbReference type="EMBL" id="BPLR01006209">
    <property type="protein sequence ID" value="GIY08177.1"/>
    <property type="molecule type" value="Genomic_DNA"/>
</dbReference>
<comment type="caution">
    <text evidence="1">The sequence shown here is derived from an EMBL/GenBank/DDBJ whole genome shotgun (WGS) entry which is preliminary data.</text>
</comment>
<accession>A0AAV4QIW3</accession>
<evidence type="ECO:0000313" key="1">
    <source>
        <dbReference type="EMBL" id="GIY08177.1"/>
    </source>
</evidence>
<proteinExistence type="predicted"/>
<reference evidence="1 2" key="1">
    <citation type="submission" date="2021-06" db="EMBL/GenBank/DDBJ databases">
        <title>Caerostris extrusa draft genome.</title>
        <authorList>
            <person name="Kono N."/>
            <person name="Arakawa K."/>
        </authorList>
    </citation>
    <scope>NUCLEOTIDE SEQUENCE [LARGE SCALE GENOMIC DNA]</scope>
</reference>
<protein>
    <submittedName>
        <fullName evidence="1">Uncharacterized protein</fullName>
    </submittedName>
</protein>
<sequence length="221" mass="25157">METVEDEWWRRMERAETMDYSVRESAPGASNPALMDTTCAAIQSERLASPTLPEKQSNLSDEEHCASITTVIKKKDVAQNLYDAYAAALTGYSPDDDGLKELKIRHDDLELAMREVSKLELCPLSSCKKHKIINFNSQIKRYVAHLNNHEHDNDGFLRFIYAVPKSLLPREVSSREMMAEGMDFCSADWQSPFQDPFTPLSSDQKWTRAIPSLNVQYHPTA</sequence>
<gene>
    <name evidence="1" type="ORF">CEXT_536681</name>
</gene>
<dbReference type="AlphaFoldDB" id="A0AAV4QIW3"/>